<comment type="subcellular location">
    <subcellularLocation>
        <location evidence="1">Nucleus</location>
    </subcellularLocation>
</comment>
<evidence type="ECO:0000313" key="6">
    <source>
        <dbReference type="EMBL" id="GAA0147118.1"/>
    </source>
</evidence>
<dbReference type="GO" id="GO:0090575">
    <property type="term" value="C:RNA polymerase II transcription regulator complex"/>
    <property type="evidence" value="ECO:0007669"/>
    <property type="project" value="TreeGrafter"/>
</dbReference>
<dbReference type="PANTHER" id="PTHR13935">
    <property type="entry name" value="ACHAETE-SCUTE TRANSCRIPTION FACTOR-RELATED"/>
    <property type="match status" value="1"/>
</dbReference>
<dbReference type="InterPro" id="IPR036638">
    <property type="entry name" value="HLH_DNA-bd_sf"/>
</dbReference>
<keyword evidence="4" id="KW-0539">Nucleus</keyword>
<reference evidence="6 7" key="1">
    <citation type="submission" date="2024-01" db="EMBL/GenBank/DDBJ databases">
        <title>The complete chloroplast genome sequence of Lithospermum erythrorhizon: insights into the phylogenetic relationship among Boraginaceae species and the maternal lineages of purple gromwells.</title>
        <authorList>
            <person name="Okada T."/>
            <person name="Watanabe K."/>
        </authorList>
    </citation>
    <scope>NUCLEOTIDE SEQUENCE [LARGE SCALE GENOMIC DNA]</scope>
</reference>
<dbReference type="Gene3D" id="4.10.280.10">
    <property type="entry name" value="Helix-loop-helix DNA-binding domain"/>
    <property type="match status" value="1"/>
</dbReference>
<gene>
    <name evidence="6" type="ORF">LIER_06899</name>
</gene>
<dbReference type="Pfam" id="PF00010">
    <property type="entry name" value="HLH"/>
    <property type="match status" value="1"/>
</dbReference>
<keyword evidence="2" id="KW-0805">Transcription regulation</keyword>
<protein>
    <submittedName>
        <fullName evidence="6">Basic helix-loop-helix transcription factor</fullName>
    </submittedName>
</protein>
<dbReference type="SUPFAM" id="SSF47459">
    <property type="entry name" value="HLH, helix-loop-helix DNA-binding domain"/>
    <property type="match status" value="1"/>
</dbReference>
<evidence type="ECO:0000313" key="7">
    <source>
        <dbReference type="Proteomes" id="UP001454036"/>
    </source>
</evidence>
<dbReference type="GO" id="GO:0000981">
    <property type="term" value="F:DNA-binding transcription factor activity, RNA polymerase II-specific"/>
    <property type="evidence" value="ECO:0007669"/>
    <property type="project" value="TreeGrafter"/>
</dbReference>
<organism evidence="6 7">
    <name type="scientific">Lithospermum erythrorhizon</name>
    <name type="common">Purple gromwell</name>
    <name type="synonym">Lithospermum officinale var. erythrorhizon</name>
    <dbReference type="NCBI Taxonomy" id="34254"/>
    <lineage>
        <taxon>Eukaryota</taxon>
        <taxon>Viridiplantae</taxon>
        <taxon>Streptophyta</taxon>
        <taxon>Embryophyta</taxon>
        <taxon>Tracheophyta</taxon>
        <taxon>Spermatophyta</taxon>
        <taxon>Magnoliopsida</taxon>
        <taxon>eudicotyledons</taxon>
        <taxon>Gunneridae</taxon>
        <taxon>Pentapetalae</taxon>
        <taxon>asterids</taxon>
        <taxon>lamiids</taxon>
        <taxon>Boraginales</taxon>
        <taxon>Boraginaceae</taxon>
        <taxon>Boraginoideae</taxon>
        <taxon>Lithospermeae</taxon>
        <taxon>Lithospermum</taxon>
    </lineage>
</organism>
<keyword evidence="7" id="KW-1185">Reference proteome</keyword>
<feature type="domain" description="BHLH" evidence="5">
    <location>
        <begin position="77"/>
        <end position="129"/>
    </location>
</feature>
<dbReference type="Proteomes" id="UP001454036">
    <property type="component" value="Unassembled WGS sequence"/>
</dbReference>
<keyword evidence="3" id="KW-0804">Transcription</keyword>
<evidence type="ECO:0000256" key="2">
    <source>
        <dbReference type="ARBA" id="ARBA00023015"/>
    </source>
</evidence>
<dbReference type="AlphaFoldDB" id="A0AAV3P7F9"/>
<evidence type="ECO:0000256" key="3">
    <source>
        <dbReference type="ARBA" id="ARBA00023163"/>
    </source>
</evidence>
<proteinExistence type="predicted"/>
<evidence type="ECO:0000259" key="5">
    <source>
        <dbReference type="PROSITE" id="PS50888"/>
    </source>
</evidence>
<dbReference type="PANTHER" id="PTHR13935:SF155">
    <property type="entry name" value="TRANSCRIPTION FACTOR BHLH120-LIKE"/>
    <property type="match status" value="1"/>
</dbReference>
<accession>A0AAV3P7F9</accession>
<dbReference type="InterPro" id="IPR015660">
    <property type="entry name" value="MASH1/Ascl1a-like"/>
</dbReference>
<evidence type="ECO:0000256" key="1">
    <source>
        <dbReference type="ARBA" id="ARBA00004123"/>
    </source>
</evidence>
<name>A0AAV3P7F9_LITER</name>
<dbReference type="GO" id="GO:0000977">
    <property type="term" value="F:RNA polymerase II transcription regulatory region sequence-specific DNA binding"/>
    <property type="evidence" value="ECO:0007669"/>
    <property type="project" value="TreeGrafter"/>
</dbReference>
<evidence type="ECO:0000256" key="4">
    <source>
        <dbReference type="ARBA" id="ARBA00023242"/>
    </source>
</evidence>
<dbReference type="EMBL" id="BAABME010001032">
    <property type="protein sequence ID" value="GAA0147118.1"/>
    <property type="molecule type" value="Genomic_DNA"/>
</dbReference>
<comment type="caution">
    <text evidence="6">The sequence shown here is derived from an EMBL/GenBank/DDBJ whole genome shotgun (WGS) entry which is preliminary data.</text>
</comment>
<dbReference type="PROSITE" id="PS50888">
    <property type="entry name" value="BHLH"/>
    <property type="match status" value="1"/>
</dbReference>
<dbReference type="InterPro" id="IPR011598">
    <property type="entry name" value="bHLH_dom"/>
</dbReference>
<sequence>MDYSFDQINDLLEMFPDTNLYDNPFLQENYSLENDPLHLHFIPPQNSPSILPDQQPIHISQAPKLKDDNRPNKACKMKKISHRDTERQRRKEMACLYRNLRSLLPVERIKGKRSASDHIHETTGYIKQLQNRIENISNTRDRLNQQANSRSSSPRTVETQSCSFTSVKVRGSTVGMEVSINTASVGGVNLSRVLNVVNKEGYNIVACISAKVDGRLLHTIDIEVMQDMVRGRKSGTDPNELQEMLANYCNWWH</sequence>
<dbReference type="GO" id="GO:0046983">
    <property type="term" value="F:protein dimerization activity"/>
    <property type="evidence" value="ECO:0007669"/>
    <property type="project" value="InterPro"/>
</dbReference>